<keyword evidence="3" id="KW-0678">Repressor</keyword>
<evidence type="ECO:0000256" key="9">
    <source>
        <dbReference type="ARBA" id="ARBA00022833"/>
    </source>
</evidence>
<evidence type="ECO:0000259" key="12">
    <source>
        <dbReference type="PROSITE" id="PS51533"/>
    </source>
</evidence>
<dbReference type="GO" id="GO:0005634">
    <property type="term" value="C:nucleus"/>
    <property type="evidence" value="ECO:0007669"/>
    <property type="project" value="UniProtKB-SubCell"/>
</dbReference>
<dbReference type="Pfam" id="PF21255">
    <property type="entry name" value="DNMT3_ADD_GATA1-like"/>
    <property type="match status" value="1"/>
</dbReference>
<dbReference type="InterPro" id="IPR049554">
    <property type="entry name" value="DNMT3_ADD_PHD"/>
</dbReference>
<gene>
    <name evidence="13" type="ORF">NPIL_446961</name>
</gene>
<dbReference type="InterPro" id="IPR029063">
    <property type="entry name" value="SAM-dependent_MTases_sf"/>
</dbReference>
<evidence type="ECO:0000256" key="11">
    <source>
        <dbReference type="PROSITE-ProRule" id="PRU01016"/>
    </source>
</evidence>
<dbReference type="Proteomes" id="UP000887013">
    <property type="component" value="Unassembled WGS sequence"/>
</dbReference>
<keyword evidence="5 11" id="KW-0808">Transferase</keyword>
<proteinExistence type="inferred from homology"/>
<dbReference type="InterPro" id="IPR001525">
    <property type="entry name" value="C5_MeTfrase"/>
</dbReference>
<dbReference type="SUPFAM" id="SSF56672">
    <property type="entry name" value="DNA/RNA polymerases"/>
    <property type="match status" value="1"/>
</dbReference>
<dbReference type="Pfam" id="PF17919">
    <property type="entry name" value="RT_RNaseH_2"/>
    <property type="match status" value="1"/>
</dbReference>
<dbReference type="CDD" id="cd11725">
    <property type="entry name" value="ADDz_Dnmt3"/>
    <property type="match status" value="1"/>
</dbReference>
<dbReference type="EMBL" id="BMAW01087029">
    <property type="protein sequence ID" value="GFU49688.1"/>
    <property type="molecule type" value="Genomic_DNA"/>
</dbReference>
<dbReference type="GO" id="GO:0003886">
    <property type="term" value="F:DNA (cytosine-5-)-methyltransferase activity"/>
    <property type="evidence" value="ECO:0007669"/>
    <property type="project" value="UniProtKB-EC"/>
</dbReference>
<dbReference type="Gene3D" id="3.40.50.150">
    <property type="entry name" value="Vaccinia Virus protein VP39"/>
    <property type="match status" value="1"/>
</dbReference>
<protein>
    <recommendedName>
        <fullName evidence="2">DNA (cytosine-5-)-methyltransferase</fullName>
        <ecNumber evidence="2">2.1.1.37</ecNumber>
    </recommendedName>
</protein>
<reference evidence="13" key="1">
    <citation type="submission" date="2020-08" db="EMBL/GenBank/DDBJ databases">
        <title>Multicomponent nature underlies the extraordinary mechanical properties of spider dragline silk.</title>
        <authorList>
            <person name="Kono N."/>
            <person name="Nakamura H."/>
            <person name="Mori M."/>
            <person name="Yoshida Y."/>
            <person name="Ohtoshi R."/>
            <person name="Malay A.D."/>
            <person name="Moran D.A.P."/>
            <person name="Tomita M."/>
            <person name="Numata K."/>
            <person name="Arakawa K."/>
        </authorList>
    </citation>
    <scope>NUCLEOTIDE SEQUENCE</scope>
</reference>
<feature type="domain" description="PHD-type" evidence="12">
    <location>
        <begin position="386"/>
        <end position="520"/>
    </location>
</feature>
<dbReference type="GO" id="GO:0071897">
    <property type="term" value="P:DNA biosynthetic process"/>
    <property type="evidence" value="ECO:0007669"/>
    <property type="project" value="UniProtKB-ARBA"/>
</dbReference>
<dbReference type="InterPro" id="IPR040552">
    <property type="entry name" value="DNMT3_ADD_GATA1-like"/>
</dbReference>
<evidence type="ECO:0000256" key="8">
    <source>
        <dbReference type="ARBA" id="ARBA00022771"/>
    </source>
</evidence>
<dbReference type="SUPFAM" id="SSF53335">
    <property type="entry name" value="S-adenosyl-L-methionine-dependent methyltransferases"/>
    <property type="match status" value="1"/>
</dbReference>
<dbReference type="PANTHER" id="PTHR23068:SF25">
    <property type="entry name" value="DNA (CYTOSINE-5)-METHYLTRANSFERASE DRM2"/>
    <property type="match status" value="1"/>
</dbReference>
<evidence type="ECO:0000313" key="13">
    <source>
        <dbReference type="EMBL" id="GFU49688.1"/>
    </source>
</evidence>
<evidence type="ECO:0000256" key="4">
    <source>
        <dbReference type="ARBA" id="ARBA00022603"/>
    </source>
</evidence>
<dbReference type="InterPro" id="IPR043502">
    <property type="entry name" value="DNA/RNA_pol_sf"/>
</dbReference>
<feature type="active site" evidence="11">
    <location>
        <position position="612"/>
    </location>
</feature>
<evidence type="ECO:0000256" key="1">
    <source>
        <dbReference type="ARBA" id="ARBA00004123"/>
    </source>
</evidence>
<comment type="similarity">
    <text evidence="11">Belongs to the class I-like SAM-binding methyltransferase superfamily. C5-methyltransferase family.</text>
</comment>
<dbReference type="AlphaFoldDB" id="A0A8X6QX34"/>
<dbReference type="InterPro" id="IPR025766">
    <property type="entry name" value="ADD"/>
</dbReference>
<dbReference type="PANTHER" id="PTHR23068">
    <property type="entry name" value="DNA CYTOSINE-5- -METHYLTRANSFERASE 3-RELATED"/>
    <property type="match status" value="1"/>
</dbReference>
<dbReference type="OrthoDB" id="641149at2759"/>
<dbReference type="InterPro" id="IPR050390">
    <property type="entry name" value="C5-Methyltransferase"/>
</dbReference>
<name>A0A8X6QX34_NEPPI</name>
<dbReference type="Pfam" id="PF00145">
    <property type="entry name" value="DNA_methylase"/>
    <property type="match status" value="1"/>
</dbReference>
<comment type="caution">
    <text evidence="13">The sequence shown here is derived from an EMBL/GenBank/DDBJ whole genome shotgun (WGS) entry which is preliminary data.</text>
</comment>
<evidence type="ECO:0000256" key="10">
    <source>
        <dbReference type="ARBA" id="ARBA00023242"/>
    </source>
</evidence>
<evidence type="ECO:0000313" key="14">
    <source>
        <dbReference type="Proteomes" id="UP000887013"/>
    </source>
</evidence>
<evidence type="ECO:0000256" key="6">
    <source>
        <dbReference type="ARBA" id="ARBA00022691"/>
    </source>
</evidence>
<keyword evidence="7" id="KW-0479">Metal-binding</keyword>
<evidence type="ECO:0000256" key="5">
    <source>
        <dbReference type="ARBA" id="ARBA00022679"/>
    </source>
</evidence>
<keyword evidence="10" id="KW-0539">Nucleus</keyword>
<evidence type="ECO:0000256" key="7">
    <source>
        <dbReference type="ARBA" id="ARBA00022723"/>
    </source>
</evidence>
<keyword evidence="9" id="KW-0862">Zinc</keyword>
<dbReference type="GO" id="GO:0032259">
    <property type="term" value="P:methylation"/>
    <property type="evidence" value="ECO:0007669"/>
    <property type="project" value="UniProtKB-KW"/>
</dbReference>
<accession>A0A8X6QX34</accession>
<evidence type="ECO:0000256" key="3">
    <source>
        <dbReference type="ARBA" id="ARBA00022491"/>
    </source>
</evidence>
<organism evidence="13 14">
    <name type="scientific">Nephila pilipes</name>
    <name type="common">Giant wood spider</name>
    <name type="synonym">Nephila maculata</name>
    <dbReference type="NCBI Taxonomy" id="299642"/>
    <lineage>
        <taxon>Eukaryota</taxon>
        <taxon>Metazoa</taxon>
        <taxon>Ecdysozoa</taxon>
        <taxon>Arthropoda</taxon>
        <taxon>Chelicerata</taxon>
        <taxon>Arachnida</taxon>
        <taxon>Araneae</taxon>
        <taxon>Araneomorphae</taxon>
        <taxon>Entelegynae</taxon>
        <taxon>Araneoidea</taxon>
        <taxon>Nephilidae</taxon>
        <taxon>Nephila</taxon>
    </lineage>
</organism>
<dbReference type="PROSITE" id="PS51533">
    <property type="entry name" value="ADD"/>
    <property type="match status" value="1"/>
</dbReference>
<dbReference type="PROSITE" id="PS51679">
    <property type="entry name" value="SAM_MT_C5"/>
    <property type="match status" value="1"/>
</dbReference>
<keyword evidence="14" id="KW-1185">Reference proteome</keyword>
<keyword evidence="4 11" id="KW-0489">Methyltransferase</keyword>
<dbReference type="Gene3D" id="2.20.70.90">
    <property type="match status" value="1"/>
</dbReference>
<dbReference type="PROSITE" id="PS00094">
    <property type="entry name" value="C5_MTASE_1"/>
    <property type="match status" value="1"/>
</dbReference>
<sequence length="833" mass="94713">MQCKSSLANVATLTYLTSDQQLCLLIDASNTAVGAALNCLTEDGPQHSTFLSCKLSATETKYSMYDRELFAIYLAIKHFWQKLEGLNFIIFIHHHLLTFAFNKIPDPCSPPQLGYLYFILQFSTDIGHVSGSDNSVADVLSIINVLNLSTTDLQHFADSQTQDEELKTLISSNDLSIKLKPLKRGDALKIFCDAIRKIVRRYVPEELCFEVFRSLHNLSHPVQRHTVSPIQPFAPTIERFQHFHVDLVGPFPPFILLGDISADVVAKSLNPCWEYSVSDYSVPPFFEWTSTIGIDRLKPAFLLNDADLTKKPFPVQKRNCLVGHPPILDHNGPIPTTTHSDLPPLVLKHLKNIRKSRENAGSCSMDTYTEDSSTEKVLISNVPLNKVRDGSLKIEDMCISCKLEATIVDCHPLFEGGICFECKESLKENIYSYGYDGKTMCCVICAHPGCLILCDNKDCFRSYCSKCITELIGSENLHKIREMNPWQCFFCSNDDYDDSLLKTRKDWEERLLNCFQPIKTLLQEFSLSDYKIKKPIRVLSLFDGIGTGRVVLDLLGIKVEKYYASEIDDNAINVSKFHFNDSITYIGNIRNLTDEKIQSISPIDLVIGGSPCNDLSLVNPERKGIYDFSGTGYLFFDFFHVLKSVQRLNNQKHVFFLFENVASMNQKTKRIISSFLMQEPALIDSKFVSPQARARYFWGNIPGMHTLYKYWTSEHDENLDVGFQKETLLSHCLLENLGRKAVVEKIRTVTTQKNSLIQENCTVLPVEMNGEPDSLWLTELEKVFGFPVHFTDIGNLSISKRQELIGRSWSVPVVKDILRSFKRFFKCEDDPLI</sequence>
<comment type="subcellular location">
    <subcellularLocation>
        <location evidence="1">Nucleus</location>
    </subcellularLocation>
</comment>
<keyword evidence="6 11" id="KW-0949">S-adenosyl-L-methionine</keyword>
<dbReference type="Pfam" id="PF17980">
    <property type="entry name" value="ADD_DNMT3"/>
    <property type="match status" value="1"/>
</dbReference>
<dbReference type="EC" id="2.1.1.37" evidence="2"/>
<dbReference type="InterPro" id="IPR018117">
    <property type="entry name" value="C5_DNA_meth_AS"/>
</dbReference>
<keyword evidence="8" id="KW-0863">Zinc-finger</keyword>
<dbReference type="GO" id="GO:0008270">
    <property type="term" value="F:zinc ion binding"/>
    <property type="evidence" value="ECO:0007669"/>
    <property type="project" value="UniProtKB-KW"/>
</dbReference>
<dbReference type="InterPro" id="IPR041577">
    <property type="entry name" value="RT_RNaseH_2"/>
</dbReference>
<evidence type="ECO:0000256" key="2">
    <source>
        <dbReference type="ARBA" id="ARBA00011975"/>
    </source>
</evidence>